<dbReference type="GO" id="GO:2001240">
    <property type="term" value="P:negative regulation of extrinsic apoptotic signaling pathway in absence of ligand"/>
    <property type="evidence" value="ECO:0007669"/>
    <property type="project" value="TreeGrafter"/>
</dbReference>
<evidence type="ECO:0000256" key="7">
    <source>
        <dbReference type="RuleBase" id="RU362036"/>
    </source>
</evidence>
<keyword evidence="6 7" id="KW-0479">Metal-binding</keyword>
<dbReference type="InterPro" id="IPR028472">
    <property type="entry name" value="EYA"/>
</dbReference>
<proteinExistence type="inferred from homology"/>
<dbReference type="InterPro" id="IPR038102">
    <property type="entry name" value="EYA_dom_sf"/>
</dbReference>
<evidence type="ECO:0000256" key="8">
    <source>
        <dbReference type="SAM" id="MobiDB-lite"/>
    </source>
</evidence>
<evidence type="ECO:0000256" key="5">
    <source>
        <dbReference type="ARBA" id="ARBA00051722"/>
    </source>
</evidence>
<dbReference type="GO" id="GO:0046872">
    <property type="term" value="F:metal ion binding"/>
    <property type="evidence" value="ECO:0007669"/>
    <property type="project" value="UniProtKB-KW"/>
</dbReference>
<comment type="cofactor">
    <cofactor evidence="6 7">
        <name>Mg(2+)</name>
        <dbReference type="ChEBI" id="CHEBI:18420"/>
    </cofactor>
    <text evidence="6 7">Binds 1 Mg(2+) ion per subunit.</text>
</comment>
<evidence type="ECO:0000313" key="9">
    <source>
        <dbReference type="EMBL" id="KAK0425203.1"/>
    </source>
</evidence>
<feature type="compositionally biased region" description="Basic and acidic residues" evidence="8">
    <location>
        <begin position="42"/>
        <end position="59"/>
    </location>
</feature>
<dbReference type="GO" id="GO:0030154">
    <property type="term" value="P:cell differentiation"/>
    <property type="evidence" value="ECO:0007669"/>
    <property type="project" value="TreeGrafter"/>
</dbReference>
<protein>
    <recommendedName>
        <fullName evidence="7">Eyes absent homolog</fullName>
        <ecNumber evidence="7">3.1.3.48</ecNumber>
    </recommendedName>
</protein>
<keyword evidence="10" id="KW-1185">Reference proteome</keyword>
<feature type="binding site" evidence="6">
    <location>
        <position position="309"/>
    </location>
    <ligand>
        <name>Mg(2+)</name>
        <dbReference type="ChEBI" id="CHEBI:18420"/>
    </ligand>
</feature>
<dbReference type="Gene3D" id="3.40.50.12350">
    <property type="match status" value="1"/>
</dbReference>
<gene>
    <name evidence="9" type="ORF">QR680_009084</name>
</gene>
<dbReference type="EC" id="3.1.3.48" evidence="7"/>
<dbReference type="PANTHER" id="PTHR10190:SF16">
    <property type="entry name" value="DEVELOPMENTAL PROTEIN EYES ABSENT"/>
    <property type="match status" value="1"/>
</dbReference>
<keyword evidence="2 7" id="KW-0378">Hydrolase</keyword>
<evidence type="ECO:0000256" key="1">
    <source>
        <dbReference type="ARBA" id="ARBA00010501"/>
    </source>
</evidence>
<keyword evidence="3 6" id="KW-0460">Magnesium</keyword>
<comment type="catalytic activity">
    <reaction evidence="5 7">
        <text>O-phospho-L-tyrosyl-[protein] + H2O = L-tyrosyl-[protein] + phosphate</text>
        <dbReference type="Rhea" id="RHEA:10684"/>
        <dbReference type="Rhea" id="RHEA-COMP:10136"/>
        <dbReference type="Rhea" id="RHEA-COMP:20101"/>
        <dbReference type="ChEBI" id="CHEBI:15377"/>
        <dbReference type="ChEBI" id="CHEBI:43474"/>
        <dbReference type="ChEBI" id="CHEBI:46858"/>
        <dbReference type="ChEBI" id="CHEBI:61978"/>
        <dbReference type="EC" id="3.1.3.48"/>
    </reaction>
</comment>
<keyword evidence="7" id="KW-0805">Transcription regulation</keyword>
<keyword evidence="4 7" id="KW-0904">Protein phosphatase</keyword>
<dbReference type="GO" id="GO:0045739">
    <property type="term" value="P:positive regulation of DNA repair"/>
    <property type="evidence" value="ECO:0007669"/>
    <property type="project" value="TreeGrafter"/>
</dbReference>
<dbReference type="GO" id="GO:0005634">
    <property type="term" value="C:nucleus"/>
    <property type="evidence" value="ECO:0007669"/>
    <property type="project" value="TreeGrafter"/>
</dbReference>
<reference evidence="9" key="1">
    <citation type="submission" date="2023-06" db="EMBL/GenBank/DDBJ databases">
        <title>Genomic analysis of the entomopathogenic nematode Steinernema hermaphroditum.</title>
        <authorList>
            <person name="Schwarz E.M."/>
            <person name="Heppert J.K."/>
            <person name="Baniya A."/>
            <person name="Schwartz H.T."/>
            <person name="Tan C.-H."/>
            <person name="Antoshechkin I."/>
            <person name="Sternberg P.W."/>
            <person name="Goodrich-Blair H."/>
            <person name="Dillman A.R."/>
        </authorList>
    </citation>
    <scope>NUCLEOTIDE SEQUENCE</scope>
    <source>
        <strain evidence="9">PS9179</strain>
        <tissue evidence="9">Whole animal</tissue>
    </source>
</reference>
<name>A0AA39ILB5_9BILA</name>
<dbReference type="AlphaFoldDB" id="A0AA39ILB5"/>
<sequence>MCSEQKDLGIGDLLLNGHKTGGKRPCGTAGWRKPLSKGRGTVGERESGAEKAEKESVEAVDIRKAEGLLPPAAPFALSTTPPSVAPGPRAALNPECSNSTSRTRDLLGDPNRGSSVWSVLPSDPKGLASSAEAPPMGSLTATAAAQQTSALSVMQDAATAYDSTRMIAGSYYNHPYAAATASNYGVGPGYYQSLRSAAGFSYFPSATSSSYTATAYPSAAGFDYASYSGCYGGAAARNGYYGATGASLGSYFPSATSYPNVLSEAKSPSQVSPRGAEAKKSAGKASKKKKTPNGSATPEEFYKRVFVWDLEDVCAFSTFMLACAKEESKLTEAVKRVVAHVVSDVFGVESAEVSECEQVNIEDANLDDAMQDLGYGGASVADGGTTPPHTMRSGVDWLRKVATRYQQVREAYNRYRDESGAEWRRGGVALTPLTELGEVSAAERAQALELMEKVLGAWSARFKRCLQIVAATDADSSARVANVVLSGEGLMTSLAKLVASDLAAAVDIDNVYSTVKMTKESVLERVRTKFGKGCSFVVISMQPDTQALADQKRIPLWRIQQATDLDTLYRALSHHLL</sequence>
<feature type="compositionally biased region" description="Basic residues" evidence="8">
    <location>
        <begin position="281"/>
        <end position="291"/>
    </location>
</feature>
<comment type="similarity">
    <text evidence="1 7">Belongs to the HAD-like hydrolase superfamily. EYA family.</text>
</comment>
<keyword evidence="7" id="KW-0804">Transcription</keyword>
<evidence type="ECO:0000256" key="2">
    <source>
        <dbReference type="ARBA" id="ARBA00022801"/>
    </source>
</evidence>
<comment type="caution">
    <text evidence="9">The sequence shown here is derived from an EMBL/GenBank/DDBJ whole genome shotgun (WGS) entry which is preliminary data.</text>
</comment>
<feature type="region of interest" description="Disordered" evidence="8">
    <location>
        <begin position="264"/>
        <end position="296"/>
    </location>
</feature>
<evidence type="ECO:0000313" key="10">
    <source>
        <dbReference type="Proteomes" id="UP001175271"/>
    </source>
</evidence>
<organism evidence="9 10">
    <name type="scientific">Steinernema hermaphroditum</name>
    <dbReference type="NCBI Taxonomy" id="289476"/>
    <lineage>
        <taxon>Eukaryota</taxon>
        <taxon>Metazoa</taxon>
        <taxon>Ecdysozoa</taxon>
        <taxon>Nematoda</taxon>
        <taxon>Chromadorea</taxon>
        <taxon>Rhabditida</taxon>
        <taxon>Tylenchina</taxon>
        <taxon>Panagrolaimomorpha</taxon>
        <taxon>Strongyloidoidea</taxon>
        <taxon>Steinernematidae</taxon>
        <taxon>Steinernema</taxon>
    </lineage>
</organism>
<dbReference type="PANTHER" id="PTHR10190">
    <property type="entry name" value="EYES ABSENT"/>
    <property type="match status" value="1"/>
</dbReference>
<feature type="region of interest" description="Disordered" evidence="8">
    <location>
        <begin position="1"/>
        <end position="59"/>
    </location>
</feature>
<evidence type="ECO:0000256" key="3">
    <source>
        <dbReference type="ARBA" id="ARBA00022842"/>
    </source>
</evidence>
<dbReference type="EMBL" id="JAUCMV010000001">
    <property type="protein sequence ID" value="KAK0425203.1"/>
    <property type="molecule type" value="Genomic_DNA"/>
</dbReference>
<accession>A0AA39ILB5</accession>
<evidence type="ECO:0000256" key="4">
    <source>
        <dbReference type="ARBA" id="ARBA00022912"/>
    </source>
</evidence>
<dbReference type="Proteomes" id="UP001175271">
    <property type="component" value="Unassembled WGS sequence"/>
</dbReference>
<dbReference type="GO" id="GO:0004725">
    <property type="term" value="F:protein tyrosine phosphatase activity"/>
    <property type="evidence" value="ECO:0007669"/>
    <property type="project" value="UniProtKB-EC"/>
</dbReference>
<evidence type="ECO:0000256" key="6">
    <source>
        <dbReference type="PIRSR" id="PIRSR628472-2"/>
    </source>
</evidence>
<feature type="region of interest" description="Disordered" evidence="8">
    <location>
        <begin position="73"/>
        <end position="114"/>
    </location>
</feature>